<accession>A0A1L7XCJ9</accession>
<dbReference type="EMBL" id="FJOG01000021">
    <property type="protein sequence ID" value="CZR62770.1"/>
    <property type="molecule type" value="Genomic_DNA"/>
</dbReference>
<feature type="region of interest" description="Disordered" evidence="1">
    <location>
        <begin position="1"/>
        <end position="43"/>
    </location>
</feature>
<sequence length="685" mass="75206">MSDCLAPQEQNGEVPKLLTHPTPPISDSEDPASTRNHHKTTSKDTNLAVVSTWAIGRKTPIMMIASYLLAIVIAVTHFLFCWYLSGRPADGPYPHVPQTYSTTASILMANSFGLLLRISLSLAFTQHLWHILRTTLLRISTIEQLFIMRSDPLSLFNTTVLQKAWPLVLITALLWSIPVAVSFPPGALTIIPSSHSNIVTEALVPTFNASDVGNGTFDYILQHSLAAFSIQSFGDDPNPYLGVMSMNPTIQYLVERTLINNEIWTMPSPCGANCSYALKFTGPYLQCTNSNRDSTLYSNSTEEALAEPSAFFTVYNGSWVYPLDVTLADTPNTFANVSAYLNITSATANTLGVEVVSSDRDFEDRNYRLNITQNNLVCIPSRAEYEVHIVYEDNIVTLKPSIGVESVYPLTDVMDPMPMSESFLFSNTAPSELNPSQVTYIQDANLMALIGRTAERLSGLSTALVVNASEVPLTVDSEGFQWYNVTSNPLDGPTLSNYSVDIENTLAPFTPLCNFFNPSNDYTCSVNQSILNFILANITLSTISSYNIWSTYVNETQTIWVNTYSFSRPRNLIIPYCLALLCTLPLIILGLYALYTNGVPATDGGFLQLLTTTRGSATLDETAVGGCLGGDKNVPSALKDLKIKYGELTGMPLELGHNKSVRPRRAGFGTEGEVSLLRRDYIYGG</sequence>
<feature type="transmembrane region" description="Helical" evidence="2">
    <location>
        <begin position="64"/>
        <end position="85"/>
    </location>
</feature>
<dbReference type="AlphaFoldDB" id="A0A1L7XCJ9"/>
<keyword evidence="2" id="KW-1133">Transmembrane helix</keyword>
<evidence type="ECO:0000256" key="1">
    <source>
        <dbReference type="SAM" id="MobiDB-lite"/>
    </source>
</evidence>
<evidence type="ECO:0000313" key="3">
    <source>
        <dbReference type="EMBL" id="CZR62770.1"/>
    </source>
</evidence>
<proteinExistence type="predicted"/>
<dbReference type="Proteomes" id="UP000184330">
    <property type="component" value="Unassembled WGS sequence"/>
</dbReference>
<dbReference type="PANTHER" id="PTHR35041:SF6">
    <property type="entry name" value="FORMYLMETHIONINE DEFORMYLASE-LIKE PROTEIN-RELATED"/>
    <property type="match status" value="1"/>
</dbReference>
<reference evidence="3 4" key="1">
    <citation type="submission" date="2016-03" db="EMBL/GenBank/DDBJ databases">
        <authorList>
            <person name="Ploux O."/>
        </authorList>
    </citation>
    <scope>NUCLEOTIDE SEQUENCE [LARGE SCALE GENOMIC DNA]</scope>
    <source>
        <strain evidence="3 4">UAMH 11012</strain>
    </source>
</reference>
<protein>
    <submittedName>
        <fullName evidence="3">Uncharacterized protein</fullName>
    </submittedName>
</protein>
<gene>
    <name evidence="3" type="ORF">PAC_12667</name>
</gene>
<organism evidence="3 4">
    <name type="scientific">Phialocephala subalpina</name>
    <dbReference type="NCBI Taxonomy" id="576137"/>
    <lineage>
        <taxon>Eukaryota</taxon>
        <taxon>Fungi</taxon>
        <taxon>Dikarya</taxon>
        <taxon>Ascomycota</taxon>
        <taxon>Pezizomycotina</taxon>
        <taxon>Leotiomycetes</taxon>
        <taxon>Helotiales</taxon>
        <taxon>Mollisiaceae</taxon>
        <taxon>Phialocephala</taxon>
        <taxon>Phialocephala fortinii species complex</taxon>
    </lineage>
</organism>
<keyword evidence="2" id="KW-0812">Transmembrane</keyword>
<keyword evidence="2" id="KW-0472">Membrane</keyword>
<evidence type="ECO:0000256" key="2">
    <source>
        <dbReference type="SAM" id="Phobius"/>
    </source>
</evidence>
<feature type="transmembrane region" description="Helical" evidence="2">
    <location>
        <begin position="105"/>
        <end position="124"/>
    </location>
</feature>
<keyword evidence="4" id="KW-1185">Reference proteome</keyword>
<evidence type="ECO:0000313" key="4">
    <source>
        <dbReference type="Proteomes" id="UP000184330"/>
    </source>
</evidence>
<dbReference type="PANTHER" id="PTHR35041">
    <property type="entry name" value="MEDIATOR OF RNA POLYMERASE II TRANSCRIPTION SUBUNIT 1"/>
    <property type="match status" value="1"/>
</dbReference>
<dbReference type="OrthoDB" id="5322539at2759"/>
<dbReference type="STRING" id="576137.A0A1L7XCJ9"/>
<name>A0A1L7XCJ9_9HELO</name>
<feature type="transmembrane region" description="Helical" evidence="2">
    <location>
        <begin position="573"/>
        <end position="595"/>
    </location>
</feature>